<evidence type="ECO:0000313" key="2">
    <source>
        <dbReference type="EMBL" id="OIP97459.1"/>
    </source>
</evidence>
<dbReference type="InterPro" id="IPR001584">
    <property type="entry name" value="Integrase_cat-core"/>
</dbReference>
<sequence>MMSFKSKREYIKEIRDRYKRSSRSQKSQLLQDVSDITGYHRKYVTTLFNKPPPDSAERIYTPRARKYDQLVIEALDTLWSAANEVCAERLHPFIPELLEILTSCGELTVSPETKEKLLAISLGTLKRCLSTIKPKAAFKIGGTTKPGTLLKRQIAIRLGPWIDVDPGWCETDTVSHCGGDPSGTYISSLNITDISSAWSEQTAIMGKGEKTTVEGVGGIRNRLPFPLLGLDPDNGSEFINWHLFRYCKSAGINLTRSRPNEKNDNAHVEQKNFTAIRQLIGYLRFDTDEQLDILNDLYANEWRLYLNFFEPTMKLKEKIKDPATGKCKKKYYPAQTPYQRLMLHPKVSESTKVMLKSIYERLNPIQLQRQIKSKLSKLRDTLR</sequence>
<dbReference type="STRING" id="1817892.AUK40_03215"/>
<dbReference type="Proteomes" id="UP000183245">
    <property type="component" value="Unassembled WGS sequence"/>
</dbReference>
<protein>
    <recommendedName>
        <fullName evidence="1">Integrase catalytic domain-containing protein</fullName>
    </recommendedName>
</protein>
<dbReference type="InterPro" id="IPR036397">
    <property type="entry name" value="RNaseH_sf"/>
</dbReference>
<dbReference type="EMBL" id="MNZT01000055">
    <property type="protein sequence ID" value="OIP97459.1"/>
    <property type="molecule type" value="Genomic_DNA"/>
</dbReference>
<dbReference type="GO" id="GO:0015074">
    <property type="term" value="P:DNA integration"/>
    <property type="evidence" value="ECO:0007669"/>
    <property type="project" value="InterPro"/>
</dbReference>
<organism evidence="2 3">
    <name type="scientific">Candidatus Wirthbacteria bacterium CG2_30_54_11</name>
    <dbReference type="NCBI Taxonomy" id="1817892"/>
    <lineage>
        <taxon>Bacteria</taxon>
        <taxon>Candidatus Wirthbacteria</taxon>
    </lineage>
</organism>
<name>A0A1J5IL59_9BACT</name>
<reference evidence="2 3" key="1">
    <citation type="journal article" date="2016" name="Environ. Microbiol.">
        <title>Genomic resolution of a cold subsurface aquifer community provides metabolic insights for novel microbes adapted to high CO concentrations.</title>
        <authorList>
            <person name="Probst A.J."/>
            <person name="Castelle C.J."/>
            <person name="Singh A."/>
            <person name="Brown C.T."/>
            <person name="Anantharaman K."/>
            <person name="Sharon I."/>
            <person name="Hug L.A."/>
            <person name="Burstein D."/>
            <person name="Emerson J.B."/>
            <person name="Thomas B.C."/>
            <person name="Banfield J.F."/>
        </authorList>
    </citation>
    <scope>NUCLEOTIDE SEQUENCE [LARGE SCALE GENOMIC DNA]</scope>
    <source>
        <strain evidence="2">CG2_30_54_11</strain>
    </source>
</reference>
<evidence type="ECO:0000259" key="1">
    <source>
        <dbReference type="PROSITE" id="PS50994"/>
    </source>
</evidence>
<dbReference type="AlphaFoldDB" id="A0A1J5IL59"/>
<dbReference type="GO" id="GO:0003676">
    <property type="term" value="F:nucleic acid binding"/>
    <property type="evidence" value="ECO:0007669"/>
    <property type="project" value="InterPro"/>
</dbReference>
<dbReference type="PROSITE" id="PS50994">
    <property type="entry name" value="INTEGRASE"/>
    <property type="match status" value="1"/>
</dbReference>
<comment type="caution">
    <text evidence="2">The sequence shown here is derived from an EMBL/GenBank/DDBJ whole genome shotgun (WGS) entry which is preliminary data.</text>
</comment>
<gene>
    <name evidence="2" type="ORF">AUK40_03215</name>
</gene>
<proteinExistence type="predicted"/>
<accession>A0A1J5IL59</accession>
<dbReference type="Gene3D" id="3.30.420.10">
    <property type="entry name" value="Ribonuclease H-like superfamily/Ribonuclease H"/>
    <property type="match status" value="1"/>
</dbReference>
<dbReference type="SUPFAM" id="SSF53098">
    <property type="entry name" value="Ribonuclease H-like"/>
    <property type="match status" value="1"/>
</dbReference>
<dbReference type="InterPro" id="IPR012337">
    <property type="entry name" value="RNaseH-like_sf"/>
</dbReference>
<feature type="domain" description="Integrase catalytic" evidence="1">
    <location>
        <begin position="162"/>
        <end position="345"/>
    </location>
</feature>
<evidence type="ECO:0000313" key="3">
    <source>
        <dbReference type="Proteomes" id="UP000183245"/>
    </source>
</evidence>